<sequence length="873" mass="92225">MHTRPSVRLLLPLLAAGLLASAVHTADAAETLTVYTYDSFTAEWGPGPQVETAFEAECGCDLRFVSVADGVALLNRLRLEGGNTDADIVLGFDTNLTAEARETGFFAPHGISLDAVSVPGGWNDDVFVPFDYSHFAIVYDTETIENPPTSMAEFLANEDGHKIAIQDPRTSTPGLGLMLWLKKLYGDEAPDAYAKLADRVLTVTPGWSEAYGLFTNGEVPMVLSYTTSPAVHIVLDGTDRYQAMAFEEGHYMQIEVAAQTTAGAENPLSAQFLSFMTGPGFQDIIPETNWMMPAGETSKPLNPAFDGLVEPEITLLFDPQTVAENRAAWTAEWLEVMSRSLAGILLAALCLVAVGALVVQAGGAGGAGAVLTDPVVWRIVRFTLWQAFWSTVLSVGLAVPVAIAITRMADGPGRRAVLALFALPLALPQIVAVLGVVALYGQRGFVTGLAERAGFDPPSIYGLTGILIAHTFFNLPLAARIMHGALALVPAEYERLSAQLGMGALARFRLIEWPAMRPAAAGAAALVFMLCVTSFAVVLILGGGPRATTLEVALYQALTFDFDIVRAVVLTLLQLAVTIGAVALFAFAGGSVEAGMTISAGASRRFAGDRPAGAILGGALTLMAVLYVGAPFVAILASGLASDLTDLIVQPRVRRAMLTSLGLGLCAAALAVGLAYALSRGAAEMAAGRRFSGRPAFTETVLTSAPSLILVVPPIVIAAGWFIALRTVTNVYDAAPYLVITVNAAMAMPFAARLIHPAMLAAEERNGRLCAHLGLAGMARWRLVTWPVLRAPLVAALAFALALSLGDLGVIALFGSEQVQTMPYLIMQRMGAYRTQDAAGLALILMVMTMALMLAAEHFARRSRTMVTEGSSE</sequence>
<comment type="similarity">
    <text evidence="2">Belongs to the bacterial solute-binding protein 1 family.</text>
</comment>
<dbReference type="InterPro" id="IPR005948">
    <property type="entry name" value="ThiB-like"/>
</dbReference>
<comment type="subcellular location">
    <subcellularLocation>
        <location evidence="1">Cell membrane</location>
        <topology evidence="1">Multi-pass membrane protein</topology>
    </subcellularLocation>
</comment>
<feature type="signal peptide" evidence="11">
    <location>
        <begin position="1"/>
        <end position="28"/>
    </location>
</feature>
<proteinExistence type="inferred from homology"/>
<evidence type="ECO:0000313" key="13">
    <source>
        <dbReference type="EMBL" id="CAJ1391343.1"/>
    </source>
</evidence>
<dbReference type="GO" id="GO:0015888">
    <property type="term" value="P:thiamine transport"/>
    <property type="evidence" value="ECO:0007669"/>
    <property type="project" value="InterPro"/>
</dbReference>
<dbReference type="Gene3D" id="3.40.190.10">
    <property type="entry name" value="Periplasmic binding protein-like II"/>
    <property type="match status" value="2"/>
</dbReference>
<comment type="caution">
    <text evidence="13">The sequence shown here is derived from an EMBL/GenBank/DDBJ whole genome shotgun (WGS) entry which is preliminary data.</text>
</comment>
<dbReference type="EMBL" id="CAUJNA010002223">
    <property type="protein sequence ID" value="CAJ1391343.1"/>
    <property type="molecule type" value="Genomic_DNA"/>
</dbReference>
<evidence type="ECO:0000256" key="1">
    <source>
        <dbReference type="ARBA" id="ARBA00004651"/>
    </source>
</evidence>
<dbReference type="PANTHER" id="PTHR30183">
    <property type="entry name" value="MOLYBDENUM TRANSPORT SYSTEM PERMEASE PROTEIN MODB"/>
    <property type="match status" value="1"/>
</dbReference>
<dbReference type="CDD" id="cd06261">
    <property type="entry name" value="TM_PBP2"/>
    <property type="match status" value="2"/>
</dbReference>
<evidence type="ECO:0000256" key="9">
    <source>
        <dbReference type="ARBA" id="ARBA00023136"/>
    </source>
</evidence>
<evidence type="ECO:0000256" key="2">
    <source>
        <dbReference type="ARBA" id="ARBA00008520"/>
    </source>
</evidence>
<feature type="transmembrane region" description="Helical" evidence="10">
    <location>
        <begin position="700"/>
        <end position="723"/>
    </location>
</feature>
<protein>
    <recommendedName>
        <fullName evidence="3">Thiamine-binding periplasmic protein</fullName>
    </recommendedName>
</protein>
<dbReference type="InterPro" id="IPR006061">
    <property type="entry name" value="SBP_1_CS"/>
</dbReference>
<feature type="transmembrane region" description="Helical" evidence="10">
    <location>
        <begin position="564"/>
        <end position="592"/>
    </location>
</feature>
<feature type="transmembrane region" description="Helical" evidence="10">
    <location>
        <begin position="613"/>
        <end position="637"/>
    </location>
</feature>
<dbReference type="InterPro" id="IPR035906">
    <property type="entry name" value="MetI-like_sf"/>
</dbReference>
<dbReference type="GO" id="GO:0005886">
    <property type="term" value="C:plasma membrane"/>
    <property type="evidence" value="ECO:0007669"/>
    <property type="project" value="UniProtKB-SubCell"/>
</dbReference>
<feature type="transmembrane region" description="Helical" evidence="10">
    <location>
        <begin position="460"/>
        <end position="479"/>
    </location>
</feature>
<evidence type="ECO:0000256" key="8">
    <source>
        <dbReference type="ARBA" id="ARBA00022989"/>
    </source>
</evidence>
<dbReference type="InterPro" id="IPR006059">
    <property type="entry name" value="SBP"/>
</dbReference>
<dbReference type="InterPro" id="IPR005967">
    <property type="entry name" value="ThiB"/>
</dbReference>
<feature type="transmembrane region" description="Helical" evidence="10">
    <location>
        <begin position="838"/>
        <end position="856"/>
    </location>
</feature>
<feature type="transmembrane region" description="Helical" evidence="10">
    <location>
        <begin position="384"/>
        <end position="405"/>
    </location>
</feature>
<dbReference type="GO" id="GO:0055085">
    <property type="term" value="P:transmembrane transport"/>
    <property type="evidence" value="ECO:0007669"/>
    <property type="project" value="InterPro"/>
</dbReference>
<dbReference type="Gene3D" id="1.10.3720.10">
    <property type="entry name" value="MetI-like"/>
    <property type="match status" value="2"/>
</dbReference>
<evidence type="ECO:0000256" key="3">
    <source>
        <dbReference type="ARBA" id="ARBA00019815"/>
    </source>
</evidence>
<keyword evidence="5" id="KW-1003">Cell membrane</keyword>
<dbReference type="NCBIfam" id="TIGR01254">
    <property type="entry name" value="sfuA"/>
    <property type="match status" value="1"/>
</dbReference>
<evidence type="ECO:0000259" key="12">
    <source>
        <dbReference type="PROSITE" id="PS50928"/>
    </source>
</evidence>
<evidence type="ECO:0000256" key="4">
    <source>
        <dbReference type="ARBA" id="ARBA00022448"/>
    </source>
</evidence>
<gene>
    <name evidence="13" type="ORF">EVOR1521_LOCUS16607</name>
</gene>
<keyword evidence="8 10" id="KW-1133">Transmembrane helix</keyword>
<feature type="transmembrane region" description="Helical" evidence="10">
    <location>
        <begin position="657"/>
        <end position="679"/>
    </location>
</feature>
<evidence type="ECO:0000256" key="7">
    <source>
        <dbReference type="ARBA" id="ARBA00022729"/>
    </source>
</evidence>
<keyword evidence="4" id="KW-0813">Transport</keyword>
<organism evidence="13 14">
    <name type="scientific">Effrenium voratum</name>
    <dbReference type="NCBI Taxonomy" id="2562239"/>
    <lineage>
        <taxon>Eukaryota</taxon>
        <taxon>Sar</taxon>
        <taxon>Alveolata</taxon>
        <taxon>Dinophyceae</taxon>
        <taxon>Suessiales</taxon>
        <taxon>Symbiodiniaceae</taxon>
        <taxon>Effrenium</taxon>
    </lineage>
</organism>
<evidence type="ECO:0000256" key="6">
    <source>
        <dbReference type="ARBA" id="ARBA00022692"/>
    </source>
</evidence>
<dbReference type="GO" id="GO:0030975">
    <property type="term" value="F:thiamine binding"/>
    <property type="evidence" value="ECO:0007669"/>
    <property type="project" value="InterPro"/>
</dbReference>
<feature type="transmembrane region" description="Helical" evidence="10">
    <location>
        <begin position="735"/>
        <end position="755"/>
    </location>
</feature>
<dbReference type="Pfam" id="PF00528">
    <property type="entry name" value="BPD_transp_1"/>
    <property type="match status" value="1"/>
</dbReference>
<feature type="chain" id="PRO_5041237401" description="Thiamine-binding periplasmic protein" evidence="11">
    <location>
        <begin position="29"/>
        <end position="873"/>
    </location>
</feature>
<keyword evidence="14" id="KW-1185">Reference proteome</keyword>
<dbReference type="PROSITE" id="PS01037">
    <property type="entry name" value="SBP_BACTERIAL_1"/>
    <property type="match status" value="1"/>
</dbReference>
<feature type="domain" description="ABC transmembrane type-1" evidence="12">
    <location>
        <begin position="380"/>
        <end position="583"/>
    </location>
</feature>
<keyword evidence="9 10" id="KW-0472">Membrane</keyword>
<keyword evidence="7 11" id="KW-0732">Signal</keyword>
<reference evidence="13" key="1">
    <citation type="submission" date="2023-08" db="EMBL/GenBank/DDBJ databases">
        <authorList>
            <person name="Chen Y."/>
            <person name="Shah S."/>
            <person name="Dougan E. K."/>
            <person name="Thang M."/>
            <person name="Chan C."/>
        </authorList>
    </citation>
    <scope>NUCLEOTIDE SEQUENCE</scope>
</reference>
<dbReference type="InterPro" id="IPR000515">
    <property type="entry name" value="MetI-like"/>
</dbReference>
<dbReference type="SUPFAM" id="SSF53850">
    <property type="entry name" value="Periplasmic binding protein-like II"/>
    <property type="match status" value="1"/>
</dbReference>
<dbReference type="Proteomes" id="UP001178507">
    <property type="component" value="Unassembled WGS sequence"/>
</dbReference>
<accession>A0AA36N3U0</accession>
<name>A0AA36N3U0_9DINO</name>
<evidence type="ECO:0000256" key="10">
    <source>
        <dbReference type="SAM" id="Phobius"/>
    </source>
</evidence>
<evidence type="ECO:0000313" key="14">
    <source>
        <dbReference type="Proteomes" id="UP001178507"/>
    </source>
</evidence>
<feature type="transmembrane region" description="Helical" evidence="10">
    <location>
        <begin position="519"/>
        <end position="544"/>
    </location>
</feature>
<dbReference type="PROSITE" id="PS50928">
    <property type="entry name" value="ABC_TM1"/>
    <property type="match status" value="2"/>
</dbReference>
<evidence type="ECO:0000256" key="5">
    <source>
        <dbReference type="ARBA" id="ARBA00022475"/>
    </source>
</evidence>
<feature type="domain" description="ABC transmembrane type-1" evidence="12">
    <location>
        <begin position="657"/>
        <end position="856"/>
    </location>
</feature>
<dbReference type="AlphaFoldDB" id="A0AA36N3U0"/>
<feature type="transmembrane region" description="Helical" evidence="10">
    <location>
        <begin position="788"/>
        <end position="814"/>
    </location>
</feature>
<dbReference type="NCBIfam" id="TIGR01276">
    <property type="entry name" value="thiB"/>
    <property type="match status" value="1"/>
</dbReference>
<evidence type="ECO:0000256" key="11">
    <source>
        <dbReference type="SAM" id="SignalP"/>
    </source>
</evidence>
<dbReference type="CDD" id="cd13545">
    <property type="entry name" value="PBP2_TbpA"/>
    <property type="match status" value="1"/>
</dbReference>
<dbReference type="Pfam" id="PF01547">
    <property type="entry name" value="SBP_bac_1"/>
    <property type="match status" value="1"/>
</dbReference>
<keyword evidence="6 10" id="KW-0812">Transmembrane</keyword>
<dbReference type="PANTHER" id="PTHR30183:SF9">
    <property type="entry name" value="THIAMINE TRANSPORT SYSTEM PERMEASE PROTEIN THIP"/>
    <property type="match status" value="1"/>
</dbReference>
<dbReference type="SUPFAM" id="SSF161098">
    <property type="entry name" value="MetI-like"/>
    <property type="match status" value="2"/>
</dbReference>
<feature type="transmembrane region" description="Helical" evidence="10">
    <location>
        <begin position="417"/>
        <end position="440"/>
    </location>
</feature>